<gene>
    <name evidence="2" type="ORF">PR048_033331</name>
</gene>
<keyword evidence="3" id="KW-1185">Reference proteome</keyword>
<evidence type="ECO:0000313" key="3">
    <source>
        <dbReference type="Proteomes" id="UP001159363"/>
    </source>
</evidence>
<reference evidence="2 3" key="1">
    <citation type="submission" date="2023-02" db="EMBL/GenBank/DDBJ databases">
        <title>LHISI_Scaffold_Assembly.</title>
        <authorList>
            <person name="Stuart O.P."/>
            <person name="Cleave R."/>
            <person name="Magrath M.J.L."/>
            <person name="Mikheyev A.S."/>
        </authorList>
    </citation>
    <scope>NUCLEOTIDE SEQUENCE [LARGE SCALE GENOMIC DNA]</scope>
    <source>
        <strain evidence="2">Daus_M_001</strain>
        <tissue evidence="2">Leg muscle</tissue>
    </source>
</reference>
<proteinExistence type="predicted"/>
<protein>
    <submittedName>
        <fullName evidence="2">Uncharacterized protein</fullName>
    </submittedName>
</protein>
<sequence>MLILLMLEDYTMCMVVDLKQSCSKCSVYREQPIMEEDRTSLETQNSQWRVKRGECGAAPECKERRKNGRPAEKPSDQRRCTARFPHAKIPEDDPAEIEPGLPMWEVEYLVQPLHHRGPHACDVLLNGIGDILALLYPEVFEDRLGRSEREYEAAPECKGGGNGRSRRKPADQRHSLTRASRAKKKMAVTPTGNRSQLALEGGE</sequence>
<dbReference type="EMBL" id="JARBHB010000017">
    <property type="protein sequence ID" value="KAJ8865809.1"/>
    <property type="molecule type" value="Genomic_DNA"/>
</dbReference>
<evidence type="ECO:0000313" key="2">
    <source>
        <dbReference type="EMBL" id="KAJ8865809.1"/>
    </source>
</evidence>
<organism evidence="2 3">
    <name type="scientific">Dryococelus australis</name>
    <dbReference type="NCBI Taxonomy" id="614101"/>
    <lineage>
        <taxon>Eukaryota</taxon>
        <taxon>Metazoa</taxon>
        <taxon>Ecdysozoa</taxon>
        <taxon>Arthropoda</taxon>
        <taxon>Hexapoda</taxon>
        <taxon>Insecta</taxon>
        <taxon>Pterygota</taxon>
        <taxon>Neoptera</taxon>
        <taxon>Polyneoptera</taxon>
        <taxon>Phasmatodea</taxon>
        <taxon>Verophasmatodea</taxon>
        <taxon>Anareolatae</taxon>
        <taxon>Phasmatidae</taxon>
        <taxon>Eurycanthinae</taxon>
        <taxon>Dryococelus</taxon>
    </lineage>
</organism>
<comment type="caution">
    <text evidence="2">The sequence shown here is derived from an EMBL/GenBank/DDBJ whole genome shotgun (WGS) entry which is preliminary data.</text>
</comment>
<dbReference type="Proteomes" id="UP001159363">
    <property type="component" value="Chromosome 16"/>
</dbReference>
<name>A0ABQ9FZZ7_9NEOP</name>
<accession>A0ABQ9FZZ7</accession>
<feature type="region of interest" description="Disordered" evidence="1">
    <location>
        <begin position="147"/>
        <end position="203"/>
    </location>
</feature>
<evidence type="ECO:0000256" key="1">
    <source>
        <dbReference type="SAM" id="MobiDB-lite"/>
    </source>
</evidence>